<evidence type="ECO:0000256" key="2">
    <source>
        <dbReference type="SAM" id="Phobius"/>
    </source>
</evidence>
<proteinExistence type="predicted"/>
<sequence>MGCVQLKKYTHPPRIKLTSQQQQKLKDTSVNHYTKGPYIWVWGSTAGIAHVVNSSVASIYIQGNGFQVVRRDRAPVRKELTDRFPDIENGGDKDWEGGKDGDRDEVATPSGESIGGSGTQQGRVPPPKQWGIQDSGLSFRESLPQYDAMALLHNKSPPAPVVIIVIVHSIVILVIGSAIGTDVAVEGAGATGLRT</sequence>
<keyword evidence="2" id="KW-0812">Transmembrane</keyword>
<feature type="compositionally biased region" description="Basic and acidic residues" evidence="1">
    <location>
        <begin position="80"/>
        <end position="106"/>
    </location>
</feature>
<feature type="region of interest" description="Disordered" evidence="1">
    <location>
        <begin position="80"/>
        <end position="134"/>
    </location>
</feature>
<keyword evidence="4" id="KW-1185">Reference proteome</keyword>
<keyword evidence="2" id="KW-0472">Membrane</keyword>
<name>A0A2H3B2N6_9AGAR</name>
<dbReference type="AlphaFoldDB" id="A0A2H3B2N6"/>
<reference evidence="4" key="1">
    <citation type="journal article" date="2017" name="Nat. Ecol. Evol.">
        <title>Genome expansion and lineage-specific genetic innovations in the forest pathogenic fungi Armillaria.</title>
        <authorList>
            <person name="Sipos G."/>
            <person name="Prasanna A.N."/>
            <person name="Walter M.C."/>
            <person name="O'Connor E."/>
            <person name="Balint B."/>
            <person name="Krizsan K."/>
            <person name="Kiss B."/>
            <person name="Hess J."/>
            <person name="Varga T."/>
            <person name="Slot J."/>
            <person name="Riley R."/>
            <person name="Boka B."/>
            <person name="Rigling D."/>
            <person name="Barry K."/>
            <person name="Lee J."/>
            <person name="Mihaltcheva S."/>
            <person name="LaButti K."/>
            <person name="Lipzen A."/>
            <person name="Waldron R."/>
            <person name="Moloney N.M."/>
            <person name="Sperisen C."/>
            <person name="Kredics L."/>
            <person name="Vagvoelgyi C."/>
            <person name="Patrignani A."/>
            <person name="Fitzpatrick D."/>
            <person name="Nagy I."/>
            <person name="Doyle S."/>
            <person name="Anderson J.B."/>
            <person name="Grigoriev I.V."/>
            <person name="Gueldener U."/>
            <person name="Muensterkoetter M."/>
            <person name="Nagy L.G."/>
        </authorList>
    </citation>
    <scope>NUCLEOTIDE SEQUENCE [LARGE SCALE GENOMIC DNA]</scope>
    <source>
        <strain evidence="4">28-4</strain>
    </source>
</reference>
<gene>
    <name evidence="3" type="ORF">ARMSODRAFT_979587</name>
</gene>
<evidence type="ECO:0000313" key="3">
    <source>
        <dbReference type="EMBL" id="PBK63980.1"/>
    </source>
</evidence>
<feature type="transmembrane region" description="Helical" evidence="2">
    <location>
        <begin position="39"/>
        <end position="61"/>
    </location>
</feature>
<protein>
    <submittedName>
        <fullName evidence="3">Uncharacterized protein</fullName>
    </submittedName>
</protein>
<evidence type="ECO:0000256" key="1">
    <source>
        <dbReference type="SAM" id="MobiDB-lite"/>
    </source>
</evidence>
<feature type="transmembrane region" description="Helical" evidence="2">
    <location>
        <begin position="159"/>
        <end position="179"/>
    </location>
</feature>
<organism evidence="3 4">
    <name type="scientific">Armillaria solidipes</name>
    <dbReference type="NCBI Taxonomy" id="1076256"/>
    <lineage>
        <taxon>Eukaryota</taxon>
        <taxon>Fungi</taxon>
        <taxon>Dikarya</taxon>
        <taxon>Basidiomycota</taxon>
        <taxon>Agaricomycotina</taxon>
        <taxon>Agaricomycetes</taxon>
        <taxon>Agaricomycetidae</taxon>
        <taxon>Agaricales</taxon>
        <taxon>Marasmiineae</taxon>
        <taxon>Physalacriaceae</taxon>
        <taxon>Armillaria</taxon>
    </lineage>
</organism>
<accession>A0A2H3B2N6</accession>
<dbReference type="EMBL" id="KZ293455">
    <property type="protein sequence ID" value="PBK63980.1"/>
    <property type="molecule type" value="Genomic_DNA"/>
</dbReference>
<dbReference type="Proteomes" id="UP000218334">
    <property type="component" value="Unassembled WGS sequence"/>
</dbReference>
<keyword evidence="2" id="KW-1133">Transmembrane helix</keyword>
<evidence type="ECO:0000313" key="4">
    <source>
        <dbReference type="Proteomes" id="UP000218334"/>
    </source>
</evidence>